<dbReference type="SUPFAM" id="SSF56801">
    <property type="entry name" value="Acetyl-CoA synthetase-like"/>
    <property type="match status" value="1"/>
</dbReference>
<dbReference type="EMBL" id="FOKA01000005">
    <property type="protein sequence ID" value="SFB00929.1"/>
    <property type="molecule type" value="Genomic_DNA"/>
</dbReference>
<dbReference type="STRING" id="988821.SAMN05421867_10589"/>
<feature type="region of interest" description="Disordered" evidence="2">
    <location>
        <begin position="465"/>
        <end position="484"/>
    </location>
</feature>
<dbReference type="PANTHER" id="PTHR43201">
    <property type="entry name" value="ACYL-COA SYNTHETASE"/>
    <property type="match status" value="1"/>
</dbReference>
<proteinExistence type="inferred from homology"/>
<protein>
    <submittedName>
        <fullName evidence="5">O-succinylbenzoic acid--CoA ligase</fullName>
    </submittedName>
</protein>
<sequence length="484" mass="47929">MPFPSHAVRKVAPRDPLPRRVPAARSGSGRAYAGPVSRPLLRVRAGADPAAPGAGLPDGLLAGLAAALAGRGPALLPVDEELPPAGVPVGRVPDEVALAVATSGSTGEPRTVLLAAEALRTSARATADRLQGPGRWLLALPVHHVAGLQVLVRSVLAGTEPVALPPGPFRPPAFVAATDALVGDAGADAGAGTGAGAGAARAPLYTSLVPTQLRRLLDDPAALDALRAFDAVLLGGAAPPARLVSAARTAGVPVVVTYGMSETCGGCVYDGVPLDGVGVRVEDPDATGAGRVLLSGPVLALGYAPGTAPHISSSAAARPPGAVGGDLLPLDTSALVVLDGVPHLRTSDLGRWRDGRLEVLGRADDVVVTGGVNVAPAAVERVLAEVPGVAEACVVGVPDDEWGRAVVALVVPSGRPPGLDEVRAAAAGALGPAAAPRALLLVDALPLRGPGKVDRRAAAALAAAAPAVASRRAPVPPTAQEDPS</sequence>
<evidence type="ECO:0000313" key="5">
    <source>
        <dbReference type="EMBL" id="SFB00929.1"/>
    </source>
</evidence>
<evidence type="ECO:0000259" key="4">
    <source>
        <dbReference type="Pfam" id="PF13193"/>
    </source>
</evidence>
<comment type="similarity">
    <text evidence="1">Belongs to the ATP-dependent AMP-binding enzyme family.</text>
</comment>
<dbReference type="PANTHER" id="PTHR43201:SF8">
    <property type="entry name" value="ACYL-COA SYNTHETASE FAMILY MEMBER 3"/>
    <property type="match status" value="1"/>
</dbReference>
<keyword evidence="6" id="KW-1185">Reference proteome</keyword>
<name>A0A1I0XII3_9CELL</name>
<feature type="region of interest" description="Disordered" evidence="2">
    <location>
        <begin position="1"/>
        <end position="33"/>
    </location>
</feature>
<evidence type="ECO:0000256" key="2">
    <source>
        <dbReference type="SAM" id="MobiDB-lite"/>
    </source>
</evidence>
<dbReference type="Gene3D" id="3.30.300.30">
    <property type="match status" value="1"/>
</dbReference>
<evidence type="ECO:0000259" key="3">
    <source>
        <dbReference type="Pfam" id="PF00501"/>
    </source>
</evidence>
<dbReference type="InterPro" id="IPR000873">
    <property type="entry name" value="AMP-dep_synth/lig_dom"/>
</dbReference>
<dbReference type="InterPro" id="IPR045851">
    <property type="entry name" value="AMP-bd_C_sf"/>
</dbReference>
<dbReference type="Proteomes" id="UP000199012">
    <property type="component" value="Unassembled WGS sequence"/>
</dbReference>
<feature type="domain" description="AMP-binding enzyme C-terminal" evidence="4">
    <location>
        <begin position="379"/>
        <end position="452"/>
    </location>
</feature>
<keyword evidence="5" id="KW-0436">Ligase</keyword>
<reference evidence="5 6" key="1">
    <citation type="submission" date="2016-10" db="EMBL/GenBank/DDBJ databases">
        <authorList>
            <person name="de Groot N.N."/>
        </authorList>
    </citation>
    <scope>NUCLEOTIDE SEQUENCE [LARGE SCALE GENOMIC DNA]</scope>
    <source>
        <strain evidence="5 6">CGMCC 4.6945</strain>
    </source>
</reference>
<dbReference type="Pfam" id="PF13193">
    <property type="entry name" value="AMP-binding_C"/>
    <property type="match status" value="1"/>
</dbReference>
<dbReference type="InterPro" id="IPR025110">
    <property type="entry name" value="AMP-bd_C"/>
</dbReference>
<dbReference type="Gene3D" id="3.40.50.12780">
    <property type="entry name" value="N-terminal domain of ligase-like"/>
    <property type="match status" value="1"/>
</dbReference>
<dbReference type="Pfam" id="PF00501">
    <property type="entry name" value="AMP-binding"/>
    <property type="match status" value="1"/>
</dbReference>
<evidence type="ECO:0000313" key="6">
    <source>
        <dbReference type="Proteomes" id="UP000199012"/>
    </source>
</evidence>
<feature type="compositionally biased region" description="Low complexity" evidence="2">
    <location>
        <begin position="23"/>
        <end position="33"/>
    </location>
</feature>
<dbReference type="InterPro" id="IPR042099">
    <property type="entry name" value="ANL_N_sf"/>
</dbReference>
<organism evidence="5 6">
    <name type="scientific">Cellulomonas marina</name>
    <dbReference type="NCBI Taxonomy" id="988821"/>
    <lineage>
        <taxon>Bacteria</taxon>
        <taxon>Bacillati</taxon>
        <taxon>Actinomycetota</taxon>
        <taxon>Actinomycetes</taxon>
        <taxon>Micrococcales</taxon>
        <taxon>Cellulomonadaceae</taxon>
        <taxon>Cellulomonas</taxon>
    </lineage>
</organism>
<dbReference type="GO" id="GO:0006631">
    <property type="term" value="P:fatty acid metabolic process"/>
    <property type="evidence" value="ECO:0007669"/>
    <property type="project" value="TreeGrafter"/>
</dbReference>
<gene>
    <name evidence="5" type="ORF">SAMN05421867_10589</name>
</gene>
<dbReference type="AlphaFoldDB" id="A0A1I0XII3"/>
<accession>A0A1I0XII3</accession>
<dbReference type="GO" id="GO:0031956">
    <property type="term" value="F:medium-chain fatty acid-CoA ligase activity"/>
    <property type="evidence" value="ECO:0007669"/>
    <property type="project" value="TreeGrafter"/>
</dbReference>
<evidence type="ECO:0000256" key="1">
    <source>
        <dbReference type="ARBA" id="ARBA00006432"/>
    </source>
</evidence>
<feature type="domain" description="AMP-dependent synthetase/ligase" evidence="3">
    <location>
        <begin position="90"/>
        <end position="303"/>
    </location>
</feature>